<dbReference type="OrthoDB" id="2365435at2"/>
<dbReference type="PANTHER" id="PTHR33406">
    <property type="entry name" value="MEMBRANE PROTEIN MJ1562-RELATED"/>
    <property type="match status" value="1"/>
</dbReference>
<sequence>MFRTGKSIAPARNHPPGRDPATDRAPGPPTGRRHTWPALLAWLILIAIAIPLASQRAPHSRDNATVELPRGAESTRVAELTDRFPDGDLADGILIYARPGGLGPADLAKVEADRAALAPLARGPIPAAGRSVDGAAITLVVPLDAKARDGRTPADQARKVRDRARAELPAGLTVRLTGPAGNALDAEDAIESTGRTLTLVTVLVVAVLLLFTYRSPILWLLPLVCVAVALLLSRAVGHLLERFAHLTVDDGNTITVTALLFGAGTDYAMLLLARYREELLRHPTPYTAMRVALRRALPSIAASAATVAAALLCLLAADMGFNHTLGPAGAIAIGCGFVVTATLFPALLVVLGRRVFWPLIPRHGAEPTARRSIWPRLGRGVARRPRLVWIGTSLALGVLAVGALGIETGLDDAHTVVGEPDSVAGQELLAAHFPAGRSRPVRIVADSASAEAVTHALRTVPGVGTPGAPLRSTDGTLVEIRAVLDIPPDSAAAADRLSAIKAAVHAVPNAHALVGGPTATGVDKATAQAHDRRTVIPLVIGVVFLILVLLLRALVAPLLLMATVLLSYLAALGVSRHLFSHVLDFPAMDVQVMLVGFLFLVALGADYNIFLIHRIREEARTRTHESAVLSGLTATGGVITGAGAVLAATFAALTVAPQVAFIQIGAMVALGVLIDTFLVRSILVPALALDAGRAFWWPAHRRPKTADPRKDPVA</sequence>
<evidence type="ECO:0000256" key="2">
    <source>
        <dbReference type="ARBA" id="ARBA00010157"/>
    </source>
</evidence>
<dbReference type="Gene3D" id="1.20.1640.10">
    <property type="entry name" value="Multidrug efflux transporter AcrB transmembrane domain"/>
    <property type="match status" value="2"/>
</dbReference>
<feature type="domain" description="SSD" evidence="9">
    <location>
        <begin position="561"/>
        <end position="689"/>
    </location>
</feature>
<evidence type="ECO:0000256" key="5">
    <source>
        <dbReference type="ARBA" id="ARBA00022989"/>
    </source>
</evidence>
<dbReference type="AlphaFoldDB" id="A0A401YRZ9"/>
<feature type="transmembrane region" description="Helical" evidence="8">
    <location>
        <begin position="632"/>
        <end position="653"/>
    </location>
</feature>
<keyword evidence="6 8" id="KW-0472">Membrane</keyword>
<evidence type="ECO:0000259" key="9">
    <source>
        <dbReference type="PROSITE" id="PS50156"/>
    </source>
</evidence>
<comment type="caution">
    <text evidence="10">The sequence shown here is derived from an EMBL/GenBank/DDBJ whole genome shotgun (WGS) entry which is preliminary data.</text>
</comment>
<evidence type="ECO:0000256" key="3">
    <source>
        <dbReference type="ARBA" id="ARBA00022475"/>
    </source>
</evidence>
<evidence type="ECO:0000256" key="4">
    <source>
        <dbReference type="ARBA" id="ARBA00022692"/>
    </source>
</evidence>
<feature type="region of interest" description="Disordered" evidence="7">
    <location>
        <begin position="1"/>
        <end position="32"/>
    </location>
</feature>
<keyword evidence="4 8" id="KW-0812">Transmembrane</keyword>
<evidence type="ECO:0000313" key="10">
    <source>
        <dbReference type="EMBL" id="GCD97346.1"/>
    </source>
</evidence>
<dbReference type="PANTHER" id="PTHR33406:SF6">
    <property type="entry name" value="MEMBRANE PROTEIN YDGH-RELATED"/>
    <property type="match status" value="1"/>
</dbReference>
<dbReference type="InterPro" id="IPR004869">
    <property type="entry name" value="MMPL_dom"/>
</dbReference>
<proteinExistence type="inferred from homology"/>
<reference evidence="10 11" key="1">
    <citation type="submission" date="2018-12" db="EMBL/GenBank/DDBJ databases">
        <title>Draft genome sequence of Embleya hyalina NBRC 13850T.</title>
        <authorList>
            <person name="Komaki H."/>
            <person name="Hosoyama A."/>
            <person name="Kimura A."/>
            <person name="Ichikawa N."/>
            <person name="Tamura T."/>
        </authorList>
    </citation>
    <scope>NUCLEOTIDE SEQUENCE [LARGE SCALE GENOMIC DNA]</scope>
    <source>
        <strain evidence="10 11">NBRC 13850</strain>
    </source>
</reference>
<name>A0A401YRZ9_9ACTN</name>
<dbReference type="InterPro" id="IPR050545">
    <property type="entry name" value="Mycobact_MmpL"/>
</dbReference>
<comment type="subcellular location">
    <subcellularLocation>
        <location evidence="1">Cell membrane</location>
        <topology evidence="1">Multi-pass membrane protein</topology>
    </subcellularLocation>
</comment>
<evidence type="ECO:0000256" key="1">
    <source>
        <dbReference type="ARBA" id="ARBA00004651"/>
    </source>
</evidence>
<feature type="transmembrane region" description="Helical" evidence="8">
    <location>
        <begin position="558"/>
        <end position="579"/>
    </location>
</feature>
<organism evidence="10 11">
    <name type="scientific">Embleya hyalina</name>
    <dbReference type="NCBI Taxonomy" id="516124"/>
    <lineage>
        <taxon>Bacteria</taxon>
        <taxon>Bacillati</taxon>
        <taxon>Actinomycetota</taxon>
        <taxon>Actinomycetes</taxon>
        <taxon>Kitasatosporales</taxon>
        <taxon>Streptomycetaceae</taxon>
        <taxon>Embleya</taxon>
    </lineage>
</organism>
<evidence type="ECO:0000256" key="8">
    <source>
        <dbReference type="SAM" id="Phobius"/>
    </source>
</evidence>
<dbReference type="SUPFAM" id="SSF82866">
    <property type="entry name" value="Multidrug efflux transporter AcrB transmembrane domain"/>
    <property type="match status" value="2"/>
</dbReference>
<feature type="transmembrane region" description="Helical" evidence="8">
    <location>
        <begin position="194"/>
        <end position="211"/>
    </location>
</feature>
<keyword evidence="3" id="KW-1003">Cell membrane</keyword>
<dbReference type="GO" id="GO:0005886">
    <property type="term" value="C:plasma membrane"/>
    <property type="evidence" value="ECO:0007669"/>
    <property type="project" value="UniProtKB-SubCell"/>
</dbReference>
<feature type="transmembrane region" description="Helical" evidence="8">
    <location>
        <begin position="534"/>
        <end position="551"/>
    </location>
</feature>
<evidence type="ECO:0000256" key="6">
    <source>
        <dbReference type="ARBA" id="ARBA00023136"/>
    </source>
</evidence>
<keyword evidence="11" id="KW-1185">Reference proteome</keyword>
<dbReference type="Pfam" id="PF03176">
    <property type="entry name" value="MMPL"/>
    <property type="match status" value="2"/>
</dbReference>
<evidence type="ECO:0000256" key="7">
    <source>
        <dbReference type="SAM" id="MobiDB-lite"/>
    </source>
</evidence>
<dbReference type="PROSITE" id="PS50156">
    <property type="entry name" value="SSD"/>
    <property type="match status" value="1"/>
</dbReference>
<feature type="transmembrane region" description="Helical" evidence="8">
    <location>
        <begin position="591"/>
        <end position="611"/>
    </location>
</feature>
<feature type="transmembrane region" description="Helical" evidence="8">
    <location>
        <begin position="296"/>
        <end position="317"/>
    </location>
</feature>
<dbReference type="Proteomes" id="UP000286931">
    <property type="component" value="Unassembled WGS sequence"/>
</dbReference>
<feature type="transmembrane region" description="Helical" evidence="8">
    <location>
        <begin position="329"/>
        <end position="352"/>
    </location>
</feature>
<dbReference type="EMBL" id="BIFH01000023">
    <property type="protein sequence ID" value="GCD97346.1"/>
    <property type="molecule type" value="Genomic_DNA"/>
</dbReference>
<protein>
    <submittedName>
        <fullName evidence="10">Putative membrane protein ActII-3</fullName>
    </submittedName>
</protein>
<accession>A0A401YRZ9</accession>
<feature type="transmembrane region" description="Helical" evidence="8">
    <location>
        <begin position="218"/>
        <end position="236"/>
    </location>
</feature>
<dbReference type="RefSeq" id="WP_160161537.1">
    <property type="nucleotide sequence ID" value="NZ_BIFH01000023.1"/>
</dbReference>
<gene>
    <name evidence="10" type="primary">actII-3_4</name>
    <name evidence="10" type="ORF">EHYA_05038</name>
</gene>
<feature type="transmembrane region" description="Helical" evidence="8">
    <location>
        <begin position="256"/>
        <end position="275"/>
    </location>
</feature>
<evidence type="ECO:0000313" key="11">
    <source>
        <dbReference type="Proteomes" id="UP000286931"/>
    </source>
</evidence>
<feature type="transmembrane region" description="Helical" evidence="8">
    <location>
        <begin position="387"/>
        <end position="406"/>
    </location>
</feature>
<comment type="similarity">
    <text evidence="2">Belongs to the resistance-nodulation-cell division (RND) (TC 2.A.6) family. MmpL subfamily.</text>
</comment>
<feature type="transmembrane region" description="Helical" evidence="8">
    <location>
        <begin position="659"/>
        <end position="679"/>
    </location>
</feature>
<dbReference type="InterPro" id="IPR000731">
    <property type="entry name" value="SSD"/>
</dbReference>
<keyword evidence="5 8" id="KW-1133">Transmembrane helix</keyword>